<evidence type="ECO:0000313" key="8">
    <source>
        <dbReference type="Proteomes" id="UP000093199"/>
    </source>
</evidence>
<dbReference type="EMBL" id="MASJ01000039">
    <property type="protein sequence ID" value="OCS83097.1"/>
    <property type="molecule type" value="Genomic_DNA"/>
</dbReference>
<dbReference type="PANTHER" id="PTHR12280:SF20">
    <property type="entry name" value="4'-PHOSPHOPANTETHEINE PHOSPHATASE"/>
    <property type="match status" value="1"/>
</dbReference>
<dbReference type="Gene3D" id="3.30.420.40">
    <property type="match status" value="1"/>
</dbReference>
<dbReference type="InterPro" id="IPR011602">
    <property type="entry name" value="Type_II_PanK_bac"/>
</dbReference>
<keyword evidence="5" id="KW-0067">ATP-binding</keyword>
<evidence type="ECO:0000256" key="4">
    <source>
        <dbReference type="ARBA" id="ARBA00022777"/>
    </source>
</evidence>
<dbReference type="STRING" id="33978.A6M13_06770"/>
<dbReference type="Proteomes" id="UP000093199">
    <property type="component" value="Unassembled WGS sequence"/>
</dbReference>
<proteinExistence type="predicted"/>
<dbReference type="SUPFAM" id="SSF53067">
    <property type="entry name" value="Actin-like ATPase domain"/>
    <property type="match status" value="2"/>
</dbReference>
<dbReference type="PIRSF" id="PIRSF036940">
    <property type="entry name" value="PanK_bac_aCoA"/>
    <property type="match status" value="1"/>
</dbReference>
<reference evidence="7 8" key="1">
    <citation type="submission" date="2016-07" db="EMBL/GenBank/DDBJ databases">
        <title>Caryophanon tenue genome sequencing.</title>
        <authorList>
            <person name="Verma A."/>
            <person name="Pal Y."/>
            <person name="Krishnamurthi S."/>
        </authorList>
    </citation>
    <scope>NUCLEOTIDE SEQUENCE [LARGE SCALE GENOMIC DNA]</scope>
    <source>
        <strain evidence="7 8">DSM 14152</strain>
    </source>
</reference>
<gene>
    <name evidence="7" type="ORF">A6M13_06770</name>
</gene>
<keyword evidence="4 7" id="KW-0418">Kinase</keyword>
<evidence type="ECO:0000256" key="6">
    <source>
        <dbReference type="ARBA" id="ARBA00022993"/>
    </source>
</evidence>
<dbReference type="Pfam" id="PF03630">
    <property type="entry name" value="Fumble"/>
    <property type="match status" value="1"/>
</dbReference>
<dbReference type="GO" id="GO:0005524">
    <property type="term" value="F:ATP binding"/>
    <property type="evidence" value="ECO:0007669"/>
    <property type="project" value="UniProtKB-KW"/>
</dbReference>
<keyword evidence="2" id="KW-0808">Transferase</keyword>
<dbReference type="PANTHER" id="PTHR12280">
    <property type="entry name" value="PANTOTHENATE KINASE"/>
    <property type="match status" value="1"/>
</dbReference>
<evidence type="ECO:0000256" key="1">
    <source>
        <dbReference type="ARBA" id="ARBA00022490"/>
    </source>
</evidence>
<dbReference type="AlphaFoldDB" id="A0A1C0Y7E6"/>
<dbReference type="NCBIfam" id="NF009842">
    <property type="entry name" value="PRK13317.1"/>
    <property type="match status" value="1"/>
</dbReference>
<evidence type="ECO:0000313" key="7">
    <source>
        <dbReference type="EMBL" id="OCS83097.1"/>
    </source>
</evidence>
<keyword evidence="1" id="KW-0963">Cytoplasm</keyword>
<protein>
    <submittedName>
        <fullName evidence="7">Type II pantothenate kinase</fullName>
    </submittedName>
</protein>
<dbReference type="InterPro" id="IPR004567">
    <property type="entry name" value="Type_II_PanK"/>
</dbReference>
<dbReference type="CDD" id="cd24085">
    <property type="entry name" value="ASKHA_NBD_PanK-II_bac"/>
    <property type="match status" value="1"/>
</dbReference>
<evidence type="ECO:0000256" key="5">
    <source>
        <dbReference type="ARBA" id="ARBA00022840"/>
    </source>
</evidence>
<keyword evidence="6" id="KW-0173">Coenzyme A biosynthesis</keyword>
<dbReference type="InterPro" id="IPR043129">
    <property type="entry name" value="ATPase_NBD"/>
</dbReference>
<evidence type="ECO:0000256" key="3">
    <source>
        <dbReference type="ARBA" id="ARBA00022741"/>
    </source>
</evidence>
<dbReference type="RefSeq" id="WP_066548189.1">
    <property type="nucleotide sequence ID" value="NZ_MASJ01000039.1"/>
</dbReference>
<dbReference type="GO" id="GO:0015937">
    <property type="term" value="P:coenzyme A biosynthetic process"/>
    <property type="evidence" value="ECO:0007669"/>
    <property type="project" value="UniProtKB-KW"/>
</dbReference>
<keyword evidence="8" id="KW-1185">Reference proteome</keyword>
<name>A0A1C0Y7E6_9BACL</name>
<dbReference type="GO" id="GO:0004594">
    <property type="term" value="F:pantothenate kinase activity"/>
    <property type="evidence" value="ECO:0007669"/>
    <property type="project" value="InterPro"/>
</dbReference>
<dbReference type="OrthoDB" id="358216at2"/>
<dbReference type="GO" id="GO:0005829">
    <property type="term" value="C:cytosol"/>
    <property type="evidence" value="ECO:0007669"/>
    <property type="project" value="TreeGrafter"/>
</dbReference>
<sequence length="285" mass="30888">MPKYIGIDTGGTLTKIAFLSATNELQLLAFPSNDLQSVKEWILQHASIAAIGATGGRTEQLREVVKDIRSMHYIVEFEATLKGVRYLLQTEKVDIQDAIITNVGTGTSIHYMSEETHVRVGGTGVGGGTLIGLAGLTTGVTDYEQINMLANRGTRHGIDLLVKDIYQGMDTPISGDLTASNFGKVGIIGRTDFAQEDILATVQGLVGEVISTLSIQYAEQNKTKHIVYIGSTLSDNDHLKYVMAHYTELKKHTAIFLPDHGYAGAVGALLNIMEEHEEAIENVSI</sequence>
<organism evidence="7 8">
    <name type="scientific">Caryophanon tenue</name>
    <dbReference type="NCBI Taxonomy" id="33978"/>
    <lineage>
        <taxon>Bacteria</taxon>
        <taxon>Bacillati</taxon>
        <taxon>Bacillota</taxon>
        <taxon>Bacilli</taxon>
        <taxon>Bacillales</taxon>
        <taxon>Caryophanaceae</taxon>
        <taxon>Caryophanon</taxon>
    </lineage>
</organism>
<accession>A0A1C0Y7E6</accession>
<evidence type="ECO:0000256" key="2">
    <source>
        <dbReference type="ARBA" id="ARBA00022679"/>
    </source>
</evidence>
<comment type="caution">
    <text evidence="7">The sequence shown here is derived from an EMBL/GenBank/DDBJ whole genome shotgun (WGS) entry which is preliminary data.</text>
</comment>
<keyword evidence="3" id="KW-0547">Nucleotide-binding</keyword>